<evidence type="ECO:0000313" key="1">
    <source>
        <dbReference type="EMBL" id="CAG6792763.1"/>
    </source>
</evidence>
<reference evidence="1" key="1">
    <citation type="submission" date="2021-05" db="EMBL/GenBank/DDBJ databases">
        <authorList>
            <person name="Alioto T."/>
            <person name="Alioto T."/>
            <person name="Gomez Garrido J."/>
        </authorList>
    </citation>
    <scope>NUCLEOTIDE SEQUENCE</scope>
</reference>
<name>A0A8D9FJ51_9HEMI</name>
<dbReference type="AlphaFoldDB" id="A0A8D9FJ51"/>
<dbReference type="EMBL" id="HBUF01683130">
    <property type="protein sequence ID" value="CAG6792763.1"/>
    <property type="molecule type" value="Transcribed_RNA"/>
</dbReference>
<proteinExistence type="predicted"/>
<organism evidence="1">
    <name type="scientific">Cacopsylla melanoneura</name>
    <dbReference type="NCBI Taxonomy" id="428564"/>
    <lineage>
        <taxon>Eukaryota</taxon>
        <taxon>Metazoa</taxon>
        <taxon>Ecdysozoa</taxon>
        <taxon>Arthropoda</taxon>
        <taxon>Hexapoda</taxon>
        <taxon>Insecta</taxon>
        <taxon>Pterygota</taxon>
        <taxon>Neoptera</taxon>
        <taxon>Paraneoptera</taxon>
        <taxon>Hemiptera</taxon>
        <taxon>Sternorrhyncha</taxon>
        <taxon>Psylloidea</taxon>
        <taxon>Psyllidae</taxon>
        <taxon>Psyllinae</taxon>
        <taxon>Cacopsylla</taxon>
    </lineage>
</organism>
<sequence>MNFCRNFEKICHHYQMVNPYPVEKIVTKVVDRPVPQSHTQLKRLFTLTDQFHNHTQLRKSLRSQFTLTDLCHTQLRKLSTLINHIQLRKSSMLTDHMKRLSMLTAHTQLKRLSPKL</sequence>
<protein>
    <submittedName>
        <fullName evidence="1">Uncharacterized protein</fullName>
    </submittedName>
</protein>
<accession>A0A8D9FJ51</accession>